<proteinExistence type="predicted"/>
<keyword evidence="1" id="KW-0067">ATP-binding</keyword>
<organism evidence="1 2">
    <name type="scientific">Paenibacillus mesotrionivorans</name>
    <dbReference type="NCBI Taxonomy" id="3160968"/>
    <lineage>
        <taxon>Bacteria</taxon>
        <taxon>Bacillati</taxon>
        <taxon>Bacillota</taxon>
        <taxon>Bacilli</taxon>
        <taxon>Bacillales</taxon>
        <taxon>Paenibacillaceae</taxon>
        <taxon>Paenibacillus</taxon>
    </lineage>
</organism>
<name>A0ACC7P1W3_9BACL</name>
<dbReference type="Proteomes" id="UP001631969">
    <property type="component" value="Unassembled WGS sequence"/>
</dbReference>
<comment type="caution">
    <text evidence="1">The sequence shown here is derived from an EMBL/GenBank/DDBJ whole genome shotgun (WGS) entry which is preliminary data.</text>
</comment>
<keyword evidence="2" id="KW-1185">Reference proteome</keyword>
<gene>
    <name evidence="1" type="ORF">ACI1P1_16720</name>
</gene>
<reference evidence="1" key="1">
    <citation type="submission" date="2024-12" db="EMBL/GenBank/DDBJ databases">
        <authorList>
            <person name="Wu N."/>
        </authorList>
    </citation>
    <scope>NUCLEOTIDE SEQUENCE</scope>
    <source>
        <strain evidence="1">P15</strain>
    </source>
</reference>
<dbReference type="EMBL" id="JBJURJ010000010">
    <property type="protein sequence ID" value="MFM9329941.1"/>
    <property type="molecule type" value="Genomic_DNA"/>
</dbReference>
<protein>
    <submittedName>
        <fullName evidence="1">ATP-binding cassette domain-containing protein</fullName>
    </submittedName>
</protein>
<evidence type="ECO:0000313" key="2">
    <source>
        <dbReference type="Proteomes" id="UP001631969"/>
    </source>
</evidence>
<sequence length="332" mass="37255">MPHIMAEELTKIYRVPVRKGGLRSAFASLLKPEFMEVKAVDGISFSIRQGEMLGVIGPNGAGKTTTLKLLSGLLCPTSGRVEAAGYVPWKREKRYLQRISLLMGNRSQMQWNNTVYDCMTIFRDIYQVPEAAFKTRLTELAFMLDVDKLMPKRVRDLSLGERSKCELILALLHRPEILYLDEPTLGMDVTMQMRLREYIGEYNRRYGATVILTSHYMADITSLCPRVMLITGGRLSFDGPLSGLSEQLMPYKMIRLALAENGELTQELLDSRGIPAELTESKSGAYSLRVRKENAVQASAMLMQTADLAEFSITDPPVEAVIDKLFSGEVAR</sequence>
<evidence type="ECO:0000313" key="1">
    <source>
        <dbReference type="EMBL" id="MFM9329941.1"/>
    </source>
</evidence>
<accession>A0ACC7P1W3</accession>
<keyword evidence="1" id="KW-0547">Nucleotide-binding</keyword>